<dbReference type="AlphaFoldDB" id="R7TU97"/>
<evidence type="ECO:0000313" key="1">
    <source>
        <dbReference type="EMBL" id="ELT97244.1"/>
    </source>
</evidence>
<dbReference type="EMBL" id="KB308622">
    <property type="protein sequence ID" value="ELT97244.1"/>
    <property type="molecule type" value="Genomic_DNA"/>
</dbReference>
<reference evidence="3" key="1">
    <citation type="submission" date="2012-12" db="EMBL/GenBank/DDBJ databases">
        <authorList>
            <person name="Hellsten U."/>
            <person name="Grimwood J."/>
            <person name="Chapman J.A."/>
            <person name="Shapiro H."/>
            <person name="Aerts A."/>
            <person name="Otillar R.P."/>
            <person name="Terry A.Y."/>
            <person name="Boore J.L."/>
            <person name="Simakov O."/>
            <person name="Marletaz F."/>
            <person name="Cho S.-J."/>
            <person name="Edsinger-Gonzales E."/>
            <person name="Havlak P."/>
            <person name="Kuo D.-H."/>
            <person name="Larsson T."/>
            <person name="Lv J."/>
            <person name="Arendt D."/>
            <person name="Savage R."/>
            <person name="Osoegawa K."/>
            <person name="de Jong P."/>
            <person name="Lindberg D.R."/>
            <person name="Seaver E.C."/>
            <person name="Weisblat D.A."/>
            <person name="Putnam N.H."/>
            <person name="Grigoriev I.V."/>
            <person name="Rokhsar D.S."/>
        </authorList>
    </citation>
    <scope>NUCLEOTIDE SEQUENCE</scope>
    <source>
        <strain evidence="3">I ESC-2004</strain>
    </source>
</reference>
<dbReference type="EnsemblMetazoa" id="CapteT192382">
    <property type="protein sequence ID" value="CapteP192382"/>
    <property type="gene ID" value="CapteG192382"/>
</dbReference>
<dbReference type="InterPro" id="IPR036691">
    <property type="entry name" value="Endo/exonu/phosph_ase_sf"/>
</dbReference>
<dbReference type="EMBL" id="AMQN01010992">
    <property type="status" value="NOT_ANNOTATED_CDS"/>
    <property type="molecule type" value="Genomic_DNA"/>
</dbReference>
<name>R7TU97_CAPTE</name>
<accession>R7TU97</accession>
<proteinExistence type="predicted"/>
<sequence length="229" mass="26532">MECNSGEGGFRILFLYFFVVDGSNKDSEFLASKNILWRLKIPCLLAKWQVNFFPYFRALMTGETKQDIKHGVRFIVRKKITNSVISCTHIPSRMIAIRLEVKPLIVNIIQVYAHASVYEDNEVKEFYKELDNIIKEIFKKDTLIVQGDWNAKKANLRMCNNYCTISLISPISKIILRAILNRLAKVYELPAEKQALEQKEVLWSRPSTAASSREIYSTAKDLQHNFTDF</sequence>
<dbReference type="HOGENOM" id="CLU_1210789_0_0_1"/>
<keyword evidence="3" id="KW-1185">Reference proteome</keyword>
<dbReference type="Proteomes" id="UP000014760">
    <property type="component" value="Unassembled WGS sequence"/>
</dbReference>
<evidence type="ECO:0008006" key="4">
    <source>
        <dbReference type="Google" id="ProtNLM"/>
    </source>
</evidence>
<protein>
    <recommendedName>
        <fullName evidence="4">Endonuclease/exonuclease/phosphatase domain-containing protein</fullName>
    </recommendedName>
</protein>
<reference evidence="2" key="3">
    <citation type="submission" date="2015-06" db="UniProtKB">
        <authorList>
            <consortium name="EnsemblMetazoa"/>
        </authorList>
    </citation>
    <scope>IDENTIFICATION</scope>
</reference>
<dbReference type="OrthoDB" id="6142715at2759"/>
<dbReference type="Gene3D" id="3.60.10.10">
    <property type="entry name" value="Endonuclease/exonuclease/phosphatase"/>
    <property type="match status" value="1"/>
</dbReference>
<evidence type="ECO:0000313" key="2">
    <source>
        <dbReference type="EnsemblMetazoa" id="CapteP192382"/>
    </source>
</evidence>
<dbReference type="SUPFAM" id="SSF56219">
    <property type="entry name" value="DNase I-like"/>
    <property type="match status" value="1"/>
</dbReference>
<organism evidence="1">
    <name type="scientific">Capitella teleta</name>
    <name type="common">Polychaete worm</name>
    <dbReference type="NCBI Taxonomy" id="283909"/>
    <lineage>
        <taxon>Eukaryota</taxon>
        <taxon>Metazoa</taxon>
        <taxon>Spiralia</taxon>
        <taxon>Lophotrochozoa</taxon>
        <taxon>Annelida</taxon>
        <taxon>Polychaeta</taxon>
        <taxon>Sedentaria</taxon>
        <taxon>Scolecida</taxon>
        <taxon>Capitellidae</taxon>
        <taxon>Capitella</taxon>
    </lineage>
</organism>
<reference evidence="1 3" key="2">
    <citation type="journal article" date="2013" name="Nature">
        <title>Insights into bilaterian evolution from three spiralian genomes.</title>
        <authorList>
            <person name="Simakov O."/>
            <person name="Marletaz F."/>
            <person name="Cho S.J."/>
            <person name="Edsinger-Gonzales E."/>
            <person name="Havlak P."/>
            <person name="Hellsten U."/>
            <person name="Kuo D.H."/>
            <person name="Larsson T."/>
            <person name="Lv J."/>
            <person name="Arendt D."/>
            <person name="Savage R."/>
            <person name="Osoegawa K."/>
            <person name="de Jong P."/>
            <person name="Grimwood J."/>
            <person name="Chapman J.A."/>
            <person name="Shapiro H."/>
            <person name="Aerts A."/>
            <person name="Otillar R.P."/>
            <person name="Terry A.Y."/>
            <person name="Boore J.L."/>
            <person name="Grigoriev I.V."/>
            <person name="Lindberg D.R."/>
            <person name="Seaver E.C."/>
            <person name="Weisblat D.A."/>
            <person name="Putnam N.H."/>
            <person name="Rokhsar D.S."/>
        </authorList>
    </citation>
    <scope>NUCLEOTIDE SEQUENCE</scope>
    <source>
        <strain evidence="1 3">I ESC-2004</strain>
    </source>
</reference>
<evidence type="ECO:0000313" key="3">
    <source>
        <dbReference type="Proteomes" id="UP000014760"/>
    </source>
</evidence>
<gene>
    <name evidence="1" type="ORF">CAPTEDRAFT_192382</name>
</gene>